<dbReference type="Pfam" id="PF05495">
    <property type="entry name" value="zf-CHY"/>
    <property type="match status" value="1"/>
</dbReference>
<keyword evidence="2" id="KW-0863">Zinc-finger</keyword>
<feature type="domain" description="CHY-type" evidence="5">
    <location>
        <begin position="32"/>
        <end position="90"/>
    </location>
</feature>
<dbReference type="EMBL" id="KQ965763">
    <property type="protein sequence ID" value="KXS15238.1"/>
    <property type="molecule type" value="Genomic_DNA"/>
</dbReference>
<evidence type="ECO:0000259" key="5">
    <source>
        <dbReference type="Pfam" id="PF05495"/>
    </source>
</evidence>
<keyword evidence="3" id="KW-0862">Zinc</keyword>
<name>A0A139AEQ0_GONPJ</name>
<evidence type="ECO:0000313" key="7">
    <source>
        <dbReference type="Proteomes" id="UP000070544"/>
    </source>
</evidence>
<evidence type="ECO:0000256" key="4">
    <source>
        <dbReference type="SAM" id="MobiDB-lite"/>
    </source>
</evidence>
<dbReference type="AlphaFoldDB" id="A0A139AEQ0"/>
<dbReference type="InterPro" id="IPR008913">
    <property type="entry name" value="Znf_CHY"/>
</dbReference>
<dbReference type="Proteomes" id="UP000070544">
    <property type="component" value="Unassembled WGS sequence"/>
</dbReference>
<evidence type="ECO:0000256" key="1">
    <source>
        <dbReference type="ARBA" id="ARBA00022723"/>
    </source>
</evidence>
<dbReference type="PIRSF" id="PIRSF017292">
    <property type="entry name" value="UCP017292_Znf_CHY"/>
    <property type="match status" value="1"/>
</dbReference>
<dbReference type="OrthoDB" id="411372at2759"/>
<dbReference type="OMA" id="ETRCAHY"/>
<reference evidence="6 7" key="1">
    <citation type="journal article" date="2015" name="Genome Biol. Evol.">
        <title>Phylogenomic analyses indicate that early fungi evolved digesting cell walls of algal ancestors of land plants.</title>
        <authorList>
            <person name="Chang Y."/>
            <person name="Wang S."/>
            <person name="Sekimoto S."/>
            <person name="Aerts A.L."/>
            <person name="Choi C."/>
            <person name="Clum A."/>
            <person name="LaButti K.M."/>
            <person name="Lindquist E.A."/>
            <person name="Yee Ngan C."/>
            <person name="Ohm R.A."/>
            <person name="Salamov A.A."/>
            <person name="Grigoriev I.V."/>
            <person name="Spatafora J.W."/>
            <person name="Berbee M.L."/>
        </authorList>
    </citation>
    <scope>NUCLEOTIDE SEQUENCE [LARGE SCALE GENOMIC DNA]</scope>
    <source>
        <strain evidence="6 7">JEL478</strain>
    </source>
</reference>
<organism evidence="6 7">
    <name type="scientific">Gonapodya prolifera (strain JEL478)</name>
    <name type="common">Monoblepharis prolifera</name>
    <dbReference type="NCBI Taxonomy" id="1344416"/>
    <lineage>
        <taxon>Eukaryota</taxon>
        <taxon>Fungi</taxon>
        <taxon>Fungi incertae sedis</taxon>
        <taxon>Chytridiomycota</taxon>
        <taxon>Chytridiomycota incertae sedis</taxon>
        <taxon>Monoblepharidomycetes</taxon>
        <taxon>Monoblepharidales</taxon>
        <taxon>Gonapodyaceae</taxon>
        <taxon>Gonapodya</taxon>
    </lineage>
</organism>
<dbReference type="SUPFAM" id="SSF161219">
    <property type="entry name" value="CHY zinc finger-like"/>
    <property type="match status" value="1"/>
</dbReference>
<evidence type="ECO:0000313" key="6">
    <source>
        <dbReference type="EMBL" id="KXS15238.1"/>
    </source>
</evidence>
<proteinExistence type="predicted"/>
<sequence length="129" mass="14538">MEERPMPRTSEPSPTSRRPTVHGIDVTPTTQCRHWHSPLDVIAIKHRCCRVYYACISCHESLAGHENAVWSKEEQETEKAVMCGKCGLEMTPREYMACGNTCGRCGVGFNPGCSKHYHLYFNVEQSCSS</sequence>
<protein>
    <submittedName>
        <fullName evidence="6">Zinc finger CHY domain protein</fullName>
    </submittedName>
</protein>
<dbReference type="STRING" id="1344416.A0A139AEQ0"/>
<evidence type="ECO:0000256" key="2">
    <source>
        <dbReference type="ARBA" id="ARBA00022771"/>
    </source>
</evidence>
<dbReference type="InterPro" id="IPR016694">
    <property type="entry name" value="UCP017292"/>
</dbReference>
<keyword evidence="7" id="KW-1185">Reference proteome</keyword>
<dbReference type="GO" id="GO:0008270">
    <property type="term" value="F:zinc ion binding"/>
    <property type="evidence" value="ECO:0007669"/>
    <property type="project" value="UniProtKB-KW"/>
</dbReference>
<gene>
    <name evidence="6" type="ORF">M427DRAFT_56865</name>
</gene>
<dbReference type="InterPro" id="IPR037274">
    <property type="entry name" value="Znf_CHY_sf"/>
</dbReference>
<accession>A0A139AEQ0</accession>
<evidence type="ECO:0000256" key="3">
    <source>
        <dbReference type="ARBA" id="ARBA00022833"/>
    </source>
</evidence>
<feature type="region of interest" description="Disordered" evidence="4">
    <location>
        <begin position="1"/>
        <end position="25"/>
    </location>
</feature>
<keyword evidence="1" id="KW-0479">Metal-binding</keyword>